<dbReference type="InterPro" id="IPR001199">
    <property type="entry name" value="Cyt_B5-like_heme/steroid-bd"/>
</dbReference>
<proteinExistence type="inferred from homology"/>
<evidence type="ECO:0000313" key="8">
    <source>
        <dbReference type="Proteomes" id="UP001054902"/>
    </source>
</evidence>
<keyword evidence="5" id="KW-0812">Transmembrane</keyword>
<sequence length="370" mass="42363">MNKKADQHTKERGEALHLSIDGIVYDVTKYQYEHPGGRIAFQLQKDKDCTDLFHAVGHSKHAMKLLQKYRIRKGTSNIAAPQILQETRHYKTKQSRRKLFVFILSMVATSTTIYSYWNLICNKNAASTLDTLADLMYEIMTSIYVPTQLLVGSFMVADYILVDDCRANFQLLKQAGYSMAYVLFCMLSIYVVSAPALGLIFWTFLQDSQPHFDVTMVPKILITYVMADMLFENVHKWMHHKKTNWHLMHHVAVFPTACSAFVFDLTDYALEFWAAKFPIILILGTDVVKMYDGFACVLCMAMAILIDICNHDAWCRTRHYYHHVSTASSFGIVPFEMSTMSSTKSKGKDSFNHPLRRELESALLGGRSVI</sequence>
<protein>
    <submittedName>
        <fullName evidence="7">Cytochrome b5</fullName>
    </submittedName>
</protein>
<keyword evidence="3" id="KW-0408">Iron</keyword>
<evidence type="ECO:0000256" key="4">
    <source>
        <dbReference type="ARBA" id="ARBA00038168"/>
    </source>
</evidence>
<dbReference type="EMBL" id="BLLK01000038">
    <property type="protein sequence ID" value="GFH50301.1"/>
    <property type="molecule type" value="Genomic_DNA"/>
</dbReference>
<dbReference type="Gene3D" id="3.10.120.10">
    <property type="entry name" value="Cytochrome b5-like heme/steroid binding domain"/>
    <property type="match status" value="1"/>
</dbReference>
<keyword evidence="2" id="KW-0479">Metal-binding</keyword>
<gene>
    <name evidence="7" type="ORF">CTEN210_06777</name>
</gene>
<name>A0AAD3CSC0_9STRA</name>
<organism evidence="7 8">
    <name type="scientific">Chaetoceros tenuissimus</name>
    <dbReference type="NCBI Taxonomy" id="426638"/>
    <lineage>
        <taxon>Eukaryota</taxon>
        <taxon>Sar</taxon>
        <taxon>Stramenopiles</taxon>
        <taxon>Ochrophyta</taxon>
        <taxon>Bacillariophyta</taxon>
        <taxon>Coscinodiscophyceae</taxon>
        <taxon>Chaetocerotophycidae</taxon>
        <taxon>Chaetocerotales</taxon>
        <taxon>Chaetocerotaceae</taxon>
        <taxon>Chaetoceros</taxon>
    </lineage>
</organism>
<feature type="transmembrane region" description="Helical" evidence="5">
    <location>
        <begin position="139"/>
        <end position="161"/>
    </location>
</feature>
<dbReference type="SUPFAM" id="SSF55856">
    <property type="entry name" value="Cytochrome b5-like heme/steroid binding domain"/>
    <property type="match status" value="1"/>
</dbReference>
<dbReference type="PROSITE" id="PS50255">
    <property type="entry name" value="CYTOCHROME_B5_2"/>
    <property type="match status" value="1"/>
</dbReference>
<dbReference type="Pfam" id="PF00173">
    <property type="entry name" value="Cyt-b5"/>
    <property type="match status" value="1"/>
</dbReference>
<dbReference type="AlphaFoldDB" id="A0AAD3CSC0"/>
<feature type="domain" description="Cytochrome b5 heme-binding" evidence="6">
    <location>
        <begin position="1"/>
        <end position="75"/>
    </location>
</feature>
<feature type="transmembrane region" description="Helical" evidence="5">
    <location>
        <begin position="251"/>
        <end position="270"/>
    </location>
</feature>
<feature type="transmembrane region" description="Helical" evidence="5">
    <location>
        <begin position="290"/>
        <end position="309"/>
    </location>
</feature>
<dbReference type="GO" id="GO:0016020">
    <property type="term" value="C:membrane"/>
    <property type="evidence" value="ECO:0007669"/>
    <property type="project" value="TreeGrafter"/>
</dbReference>
<dbReference type="PANTHER" id="PTHR19359">
    <property type="entry name" value="CYTOCHROME B5"/>
    <property type="match status" value="1"/>
</dbReference>
<evidence type="ECO:0000259" key="6">
    <source>
        <dbReference type="PROSITE" id="PS50255"/>
    </source>
</evidence>
<keyword evidence="5" id="KW-1133">Transmembrane helix</keyword>
<dbReference type="SMART" id="SM01117">
    <property type="entry name" value="Cyt-b5"/>
    <property type="match status" value="1"/>
</dbReference>
<dbReference type="Proteomes" id="UP001054902">
    <property type="component" value="Unassembled WGS sequence"/>
</dbReference>
<accession>A0AAD3CSC0</accession>
<dbReference type="GO" id="GO:0020037">
    <property type="term" value="F:heme binding"/>
    <property type="evidence" value="ECO:0007669"/>
    <property type="project" value="TreeGrafter"/>
</dbReference>
<dbReference type="InterPro" id="IPR050668">
    <property type="entry name" value="Cytochrome_b5"/>
</dbReference>
<keyword evidence="5" id="KW-0472">Membrane</keyword>
<evidence type="ECO:0000256" key="3">
    <source>
        <dbReference type="ARBA" id="ARBA00023004"/>
    </source>
</evidence>
<dbReference type="InterPro" id="IPR036400">
    <property type="entry name" value="Cyt_B5-like_heme/steroid_sf"/>
</dbReference>
<evidence type="ECO:0000313" key="7">
    <source>
        <dbReference type="EMBL" id="GFH50301.1"/>
    </source>
</evidence>
<comment type="caution">
    <text evidence="7">The sequence shown here is derived from an EMBL/GenBank/DDBJ whole genome shotgun (WGS) entry which is preliminary data.</text>
</comment>
<feature type="transmembrane region" description="Helical" evidence="5">
    <location>
        <begin position="181"/>
        <end position="205"/>
    </location>
</feature>
<evidence type="ECO:0000256" key="1">
    <source>
        <dbReference type="ARBA" id="ARBA00022617"/>
    </source>
</evidence>
<evidence type="ECO:0000256" key="2">
    <source>
        <dbReference type="ARBA" id="ARBA00022723"/>
    </source>
</evidence>
<evidence type="ECO:0000256" key="5">
    <source>
        <dbReference type="SAM" id="Phobius"/>
    </source>
</evidence>
<keyword evidence="1" id="KW-0349">Heme</keyword>
<reference evidence="7 8" key="1">
    <citation type="journal article" date="2021" name="Sci. Rep.">
        <title>The genome of the diatom Chaetoceros tenuissimus carries an ancient integrated fragment of an extant virus.</title>
        <authorList>
            <person name="Hongo Y."/>
            <person name="Kimura K."/>
            <person name="Takaki Y."/>
            <person name="Yoshida Y."/>
            <person name="Baba S."/>
            <person name="Kobayashi G."/>
            <person name="Nagasaki K."/>
            <person name="Hano T."/>
            <person name="Tomaru Y."/>
        </authorList>
    </citation>
    <scope>NUCLEOTIDE SEQUENCE [LARGE SCALE GENOMIC DNA]</scope>
    <source>
        <strain evidence="7 8">NIES-3715</strain>
    </source>
</reference>
<dbReference type="GO" id="GO:0046872">
    <property type="term" value="F:metal ion binding"/>
    <property type="evidence" value="ECO:0007669"/>
    <property type="project" value="UniProtKB-KW"/>
</dbReference>
<feature type="transmembrane region" description="Helical" evidence="5">
    <location>
        <begin position="211"/>
        <end position="231"/>
    </location>
</feature>
<feature type="transmembrane region" description="Helical" evidence="5">
    <location>
        <begin position="99"/>
        <end position="119"/>
    </location>
</feature>
<comment type="similarity">
    <text evidence="4">Belongs to the cytochrome b5 family.</text>
</comment>
<keyword evidence="8" id="KW-1185">Reference proteome</keyword>